<feature type="region of interest" description="Disordered" evidence="1">
    <location>
        <begin position="350"/>
        <end position="470"/>
    </location>
</feature>
<feature type="region of interest" description="Disordered" evidence="1">
    <location>
        <begin position="891"/>
        <end position="1024"/>
    </location>
</feature>
<evidence type="ECO:0000313" key="3">
    <source>
        <dbReference type="Proteomes" id="UP000218209"/>
    </source>
</evidence>
<organism evidence="2 3">
    <name type="scientific">Porphyra umbilicalis</name>
    <name type="common">Purple laver</name>
    <name type="synonym">Red alga</name>
    <dbReference type="NCBI Taxonomy" id="2786"/>
    <lineage>
        <taxon>Eukaryota</taxon>
        <taxon>Rhodophyta</taxon>
        <taxon>Bangiophyceae</taxon>
        <taxon>Bangiales</taxon>
        <taxon>Bangiaceae</taxon>
        <taxon>Porphyra</taxon>
    </lineage>
</organism>
<accession>A0A1X6NYH9</accession>
<feature type="region of interest" description="Disordered" evidence="1">
    <location>
        <begin position="31"/>
        <end position="56"/>
    </location>
</feature>
<feature type="region of interest" description="Disordered" evidence="1">
    <location>
        <begin position="687"/>
        <end position="707"/>
    </location>
</feature>
<feature type="compositionally biased region" description="Basic and acidic residues" evidence="1">
    <location>
        <begin position="698"/>
        <end position="707"/>
    </location>
</feature>
<feature type="compositionally biased region" description="Low complexity" evidence="1">
    <location>
        <begin position="418"/>
        <end position="433"/>
    </location>
</feature>
<sequence length="1024" mass="103889">MTGRGGRGGKRALLSGAAGVGRKVSRVAVPGSAAIAPSDEDQRANDEMPAGTSSAAVASNANDAAVFPVGASSVNGGALGSVGVEMPPMVEFTAPPPPPLFEAPLFPFSPSMAAAAGAPPPMSFPSMAGMALPGFGPYGSQQPHMPHPHMLLPPAMMPMLPTGAMGQPAANSFFATAMEANADYGSQALLGGQADEPTFNPSYVPSAYAVEAPAMAPSVPSSAVARAAFSQPPTAPTGWSPMAGPRPTVVTSAHLPTLARPMTTARAVTQVSPTAPTVPNSPSVSLPVTPARAVTPAAMTAPTVTMAPTPSTAPSSVAAITPPTALSLVAAAPPTTPSHVEAALSTIPSPVGARGSQLTSPVTPARGDTFVLARPTTPPALRRAGRRAGPRRPRIVPAPASVQQHTPSRVAPLSRPSAGGTPPTAPAGRLAPLGSPPAAPVSHAATPGEAVGVSPRPSTDARAIPPAEVDGHGSDGVAFVAETVAVAAAEPLEHVVNHVATQSEMNTLAKLITAATGLVSALSSEVKSMVQKVQTQGGSIERLGVAISEFKKRPRPTRRFVPAGVEEYSDHEELFSMFGYGGPILSDSAAYAAKPGVKLSEMKKGALMMLNVRARVKGRSFAEVGAAVVTKDVIHHPDVDFQMILEETMDEHKMDEKDAYTYLRSWISGPEPRVKTAKQAAAEKKRAEAYKAKHGKEKRTSSATDKRRAYQPMMQSISHMYEAIKRPVVAAWFAAVEQGELKMSSEEATEWLKDINPRKKPDEAAQPRFMASARGRPAMTVAMHAMYIHLGVSDRIRSPKHCGDVEAAYGTSGHYALGLMFVRNALTQVASGQRRRSGVDNGWYDLWRAELEGLKPLLPNNTTPWNGLVFTDAADPRRFLFDDEAAPIVGKRMRGRLPPAPNGGGPAGGSSAAGGTSSVGGATAGGSHADVAGGAASSPDGSESSELGVAAGSGSAAGQSAGGSAVGGVTGDGLGTTVDAGTTAGDGGPSEAGSAVGGTSAAEGSAVAAGSAAGGSVAGGSGAV</sequence>
<name>A0A1X6NYH9_PORUM</name>
<dbReference type="AlphaFoldDB" id="A0A1X6NYH9"/>
<dbReference type="EMBL" id="KV918985">
    <property type="protein sequence ID" value="OSX73617.1"/>
    <property type="molecule type" value="Genomic_DNA"/>
</dbReference>
<feature type="compositionally biased region" description="Gly residues" evidence="1">
    <location>
        <begin position="902"/>
        <end position="912"/>
    </location>
</feature>
<evidence type="ECO:0000313" key="2">
    <source>
        <dbReference type="EMBL" id="OSX73617.1"/>
    </source>
</evidence>
<feature type="compositionally biased region" description="Basic residues" evidence="1">
    <location>
        <begin position="383"/>
        <end position="394"/>
    </location>
</feature>
<protein>
    <submittedName>
        <fullName evidence="2">Uncharacterized protein</fullName>
    </submittedName>
</protein>
<keyword evidence="3" id="KW-1185">Reference proteome</keyword>
<evidence type="ECO:0000256" key="1">
    <source>
        <dbReference type="SAM" id="MobiDB-lite"/>
    </source>
</evidence>
<feature type="compositionally biased region" description="Low complexity" evidence="1">
    <location>
        <begin position="913"/>
        <end position="927"/>
    </location>
</feature>
<proteinExistence type="predicted"/>
<reference evidence="2 3" key="1">
    <citation type="submission" date="2017-03" db="EMBL/GenBank/DDBJ databases">
        <title>WGS assembly of Porphyra umbilicalis.</title>
        <authorList>
            <person name="Brawley S.H."/>
            <person name="Blouin N.A."/>
            <person name="Ficko-Blean E."/>
            <person name="Wheeler G.L."/>
            <person name="Lohr M."/>
            <person name="Goodson H.V."/>
            <person name="Jenkins J.W."/>
            <person name="Blaby-Haas C.E."/>
            <person name="Helliwell K.E."/>
            <person name="Chan C."/>
            <person name="Marriage T."/>
            <person name="Bhattacharya D."/>
            <person name="Klein A.S."/>
            <person name="Badis Y."/>
            <person name="Brodie J."/>
            <person name="Cao Y."/>
            <person name="Collen J."/>
            <person name="Dittami S.M."/>
            <person name="Gachon C.M."/>
            <person name="Green B.R."/>
            <person name="Karpowicz S."/>
            <person name="Kim J.W."/>
            <person name="Kudahl U."/>
            <person name="Lin S."/>
            <person name="Michel G."/>
            <person name="Mittag M."/>
            <person name="Olson B.J."/>
            <person name="Pangilinan J."/>
            <person name="Peng Y."/>
            <person name="Qiu H."/>
            <person name="Shu S."/>
            <person name="Singer J.T."/>
            <person name="Smith A.G."/>
            <person name="Sprecher B.N."/>
            <person name="Wagner V."/>
            <person name="Wang W."/>
            <person name="Wang Z.-Y."/>
            <person name="Yan J."/>
            <person name="Yarish C."/>
            <person name="Zoeuner-Riek S."/>
            <person name="Zhuang Y."/>
            <person name="Zou Y."/>
            <person name="Lindquist E.A."/>
            <person name="Grimwood J."/>
            <person name="Barry K."/>
            <person name="Rokhsar D.S."/>
            <person name="Schmutz J."/>
            <person name="Stiller J.W."/>
            <person name="Grossman A.R."/>
            <person name="Prochnik S.E."/>
        </authorList>
    </citation>
    <scope>NUCLEOTIDE SEQUENCE [LARGE SCALE GENOMIC DNA]</scope>
    <source>
        <strain evidence="2">4086291</strain>
    </source>
</reference>
<dbReference type="Proteomes" id="UP000218209">
    <property type="component" value="Unassembled WGS sequence"/>
</dbReference>
<feature type="compositionally biased region" description="Gly residues" evidence="1">
    <location>
        <begin position="960"/>
        <end position="974"/>
    </location>
</feature>
<feature type="compositionally biased region" description="Low complexity" evidence="1">
    <location>
        <begin position="941"/>
        <end position="959"/>
    </location>
</feature>
<gene>
    <name evidence="2" type="ORF">BU14_0333s0006</name>
</gene>
<feature type="compositionally biased region" description="Low complexity" evidence="1">
    <location>
        <begin position="991"/>
        <end position="1011"/>
    </location>
</feature>
<feature type="compositionally biased region" description="Low complexity" evidence="1">
    <location>
        <begin position="372"/>
        <end position="382"/>
    </location>
</feature>
<feature type="compositionally biased region" description="Gly residues" evidence="1">
    <location>
        <begin position="1012"/>
        <end position="1024"/>
    </location>
</feature>